<feature type="active site" evidence="6">
    <location>
        <position position="230"/>
    </location>
</feature>
<evidence type="ECO:0000313" key="10">
    <source>
        <dbReference type="EMBL" id="NOV37333.1"/>
    </source>
</evidence>
<dbReference type="OrthoDB" id="424794at2759"/>
<evidence type="ECO:0000256" key="1">
    <source>
        <dbReference type="ARBA" id="ARBA00010876"/>
    </source>
</evidence>
<comment type="function">
    <text evidence="5">Pseudouridine synthase that catalyzes pseudouridylation of mRNAs.</text>
</comment>
<comment type="function">
    <text evidence="8">Responsible for synthesis of pseudouridine from uracil.</text>
</comment>
<name>A0A6M2CUG2_RHIMP</name>
<organism evidence="10">
    <name type="scientific">Rhipicephalus microplus</name>
    <name type="common">Cattle tick</name>
    <name type="synonym">Boophilus microplus</name>
    <dbReference type="NCBI Taxonomy" id="6941"/>
    <lineage>
        <taxon>Eukaryota</taxon>
        <taxon>Metazoa</taxon>
        <taxon>Ecdysozoa</taxon>
        <taxon>Arthropoda</taxon>
        <taxon>Chelicerata</taxon>
        <taxon>Arachnida</taxon>
        <taxon>Acari</taxon>
        <taxon>Parasitiformes</taxon>
        <taxon>Ixodida</taxon>
        <taxon>Ixodoidea</taxon>
        <taxon>Ixodidae</taxon>
        <taxon>Rhipicephalinae</taxon>
        <taxon>Rhipicephalus</taxon>
        <taxon>Boophilus</taxon>
    </lineage>
</organism>
<reference evidence="10" key="1">
    <citation type="submission" date="2019-09" db="EMBL/GenBank/DDBJ databases">
        <title>Organ-specific transcriptomic study of the physiology of the cattle tick, Rhipicephalus microplus.</title>
        <authorList>
            <person name="Tirloni L."/>
            <person name="Braz G."/>
            <person name="Gandara A.C.P."/>
            <person name="Sabadin G.A."/>
            <person name="da Silva R.M."/>
            <person name="Guizzo M.G."/>
            <person name="Machado J.A."/>
            <person name="Costa E.P."/>
            <person name="Gomes H.F."/>
            <person name="Moraes J."/>
            <person name="Mota M.B.S."/>
            <person name="Mesquita R.D."/>
            <person name="Alvarenga P.H."/>
            <person name="Alves F."/>
            <person name="Seixas A."/>
            <person name="da Fonseca R.N."/>
            <person name="Fogaca A."/>
            <person name="Logullo C."/>
            <person name="Tanaka A."/>
            <person name="Daffre S."/>
            <person name="Termignoni C."/>
            <person name="Vaz I.S.Jr."/>
            <person name="Oliveira P.L."/>
            <person name="Ribeiro J.M."/>
        </authorList>
    </citation>
    <scope>NUCLEOTIDE SEQUENCE</scope>
    <source>
        <strain evidence="10">Porto Alegre</strain>
    </source>
</reference>
<dbReference type="InterPro" id="IPR020103">
    <property type="entry name" value="PsdUridine_synth_cat_dom_sf"/>
</dbReference>
<feature type="domain" description="Pseudouridine synthase RsuA/RluA-like" evidence="9">
    <location>
        <begin position="187"/>
        <end position="333"/>
    </location>
</feature>
<proteinExistence type="inferred from homology"/>
<evidence type="ECO:0000256" key="4">
    <source>
        <dbReference type="ARBA" id="ARBA00023235"/>
    </source>
</evidence>
<dbReference type="AlphaFoldDB" id="A0A6M2CUG2"/>
<sequence length="500" mass="56998">MFCSAAFEKTANPMLVIAVRRTAFWKIYNLSAVMSTAVEESFLVDGSDAGCGVKRKAEEPVTGLDIKKIRQGQKELRPGFGSDRFDETEYYFQHGLRKVYPYYFTYTTFCKGRWVGHLLVDVFAREFRAHSKEVLENAIKAGLVTVNNKPVGVDYRLKDNDLLANTLHRHEVPVLGAPIKILHDADDMVVIDKPPSIPVHPCGRYRHNSVIFILAKEHGLLNLHTVHRLDRLTSGLLLMSRSVERARELENEIKGRLVSKEYLCRVEGCFPDDTVICCEPIEVISHKIGVCGVSAHGKECKTEFKKLSYNGKSSVLLCKPHTGRMHQIRVHLQFLGYPIVNDPLYNDTVFGSQKAKGGITEKTKEQLVEDLLEVHNLKKWLGPEMDLTPDGCLPDEHLDGGDTMTRSECLEEPATNHFPGSLNHYLEGTESANFHAMMEKQAFDKAKFVRRHECLECRCKYKDPEPKDLLIYLHCLRYKGSNWVYEAEWPSWAKDNWTDD</sequence>
<dbReference type="GO" id="GO:0006397">
    <property type="term" value="P:mRNA processing"/>
    <property type="evidence" value="ECO:0007669"/>
    <property type="project" value="UniProtKB-KW"/>
</dbReference>
<accession>A0A6M2CUG2</accession>
<dbReference type="Gene3D" id="3.30.2350.10">
    <property type="entry name" value="Pseudouridine synthase"/>
    <property type="match status" value="1"/>
</dbReference>
<evidence type="ECO:0000256" key="8">
    <source>
        <dbReference type="RuleBase" id="RU362028"/>
    </source>
</evidence>
<keyword evidence="7" id="KW-0694">RNA-binding</keyword>
<comment type="similarity">
    <text evidence="1 8">Belongs to the pseudouridine synthase RluA family.</text>
</comment>
<evidence type="ECO:0000256" key="2">
    <source>
        <dbReference type="ARBA" id="ARBA00022553"/>
    </source>
</evidence>
<keyword evidence="4 8" id="KW-0413">Isomerase</keyword>
<dbReference type="PROSITE" id="PS01129">
    <property type="entry name" value="PSI_RLU"/>
    <property type="match status" value="1"/>
</dbReference>
<dbReference type="VEuPathDB" id="VectorBase:LOC119176512"/>
<dbReference type="GO" id="GO:0000455">
    <property type="term" value="P:enzyme-directed rRNA pseudouridine synthesis"/>
    <property type="evidence" value="ECO:0007669"/>
    <property type="project" value="TreeGrafter"/>
</dbReference>
<dbReference type="FunFam" id="3.30.2350.10:FF:000010">
    <property type="entry name" value="RNA pseudouridine synthase domain-containing 2"/>
    <property type="match status" value="1"/>
</dbReference>
<evidence type="ECO:0000259" key="9">
    <source>
        <dbReference type="Pfam" id="PF00849"/>
    </source>
</evidence>
<dbReference type="CDD" id="cd02557">
    <property type="entry name" value="PseudoU_synth_ScRIB2"/>
    <property type="match status" value="1"/>
</dbReference>
<dbReference type="GO" id="GO:0003723">
    <property type="term" value="F:RNA binding"/>
    <property type="evidence" value="ECO:0007669"/>
    <property type="project" value="UniProtKB-KW"/>
</dbReference>
<dbReference type="SUPFAM" id="SSF55120">
    <property type="entry name" value="Pseudouridine synthase"/>
    <property type="match status" value="1"/>
</dbReference>
<dbReference type="EMBL" id="GHWJ01004596">
    <property type="protein sequence ID" value="NOV37333.1"/>
    <property type="molecule type" value="Transcribed_RNA"/>
</dbReference>
<keyword evidence="2" id="KW-0597">Phosphoprotein</keyword>
<dbReference type="InterPro" id="IPR050188">
    <property type="entry name" value="RluA_PseudoU_synthase"/>
</dbReference>
<dbReference type="NCBIfam" id="TIGR00005">
    <property type="entry name" value="rluA_subfam"/>
    <property type="match status" value="1"/>
</dbReference>
<keyword evidence="3" id="KW-0507">mRNA processing</keyword>
<evidence type="ECO:0000256" key="3">
    <source>
        <dbReference type="ARBA" id="ARBA00022664"/>
    </source>
</evidence>
<comment type="catalytic activity">
    <reaction evidence="8">
        <text>a uridine in RNA = a pseudouridine in RNA</text>
        <dbReference type="Rhea" id="RHEA:48348"/>
        <dbReference type="Rhea" id="RHEA-COMP:12068"/>
        <dbReference type="Rhea" id="RHEA-COMP:12069"/>
        <dbReference type="ChEBI" id="CHEBI:65314"/>
        <dbReference type="ChEBI" id="CHEBI:65315"/>
    </reaction>
</comment>
<evidence type="ECO:0000256" key="6">
    <source>
        <dbReference type="PIRSR" id="PIRSR606225-1"/>
    </source>
</evidence>
<protein>
    <recommendedName>
        <fullName evidence="8">Pseudouridine synthase</fullName>
        <ecNumber evidence="8">5.4.99.-</ecNumber>
    </recommendedName>
</protein>
<dbReference type="InterPro" id="IPR006224">
    <property type="entry name" value="PsdUridine_synth_RluA-like_CS"/>
</dbReference>
<dbReference type="InterPro" id="IPR006225">
    <property type="entry name" value="PsdUridine_synth_RluC/D"/>
</dbReference>
<dbReference type="PROSITE" id="PS50889">
    <property type="entry name" value="S4"/>
    <property type="match status" value="1"/>
</dbReference>
<dbReference type="CDD" id="cd00165">
    <property type="entry name" value="S4"/>
    <property type="match status" value="1"/>
</dbReference>
<dbReference type="InterPro" id="IPR006145">
    <property type="entry name" value="PsdUridine_synth_RsuA/RluA"/>
</dbReference>
<dbReference type="GO" id="GO:0009982">
    <property type="term" value="F:pseudouridine synthase activity"/>
    <property type="evidence" value="ECO:0007669"/>
    <property type="project" value="InterPro"/>
</dbReference>
<evidence type="ECO:0000256" key="7">
    <source>
        <dbReference type="PROSITE-ProRule" id="PRU00182"/>
    </source>
</evidence>
<dbReference type="PANTHER" id="PTHR21600:SF40">
    <property type="entry name" value="PSEUDOURIDYLATE SYNTHASE RPUSD2"/>
    <property type="match status" value="1"/>
</dbReference>
<dbReference type="Pfam" id="PF00849">
    <property type="entry name" value="PseudoU_synth_2"/>
    <property type="match status" value="1"/>
</dbReference>
<evidence type="ECO:0000256" key="5">
    <source>
        <dbReference type="ARBA" id="ARBA00057241"/>
    </source>
</evidence>
<dbReference type="PANTHER" id="PTHR21600">
    <property type="entry name" value="MITOCHONDRIAL RNA PSEUDOURIDINE SYNTHASE"/>
    <property type="match status" value="1"/>
</dbReference>
<dbReference type="EC" id="5.4.99.-" evidence="8"/>